<proteinExistence type="predicted"/>
<organism evidence="1 2">
    <name type="scientific">Pseudomonas putida</name>
    <name type="common">Arthrobacter siderocapsulatus</name>
    <dbReference type="NCBI Taxonomy" id="303"/>
    <lineage>
        <taxon>Bacteria</taxon>
        <taxon>Pseudomonadati</taxon>
        <taxon>Pseudomonadota</taxon>
        <taxon>Gammaproteobacteria</taxon>
        <taxon>Pseudomonadales</taxon>
        <taxon>Pseudomonadaceae</taxon>
        <taxon>Pseudomonas</taxon>
    </lineage>
</organism>
<dbReference type="AlphaFoldDB" id="A0A1X1A6R7"/>
<evidence type="ECO:0000313" key="1">
    <source>
        <dbReference type="EMBL" id="ORL67588.1"/>
    </source>
</evidence>
<reference evidence="1 2" key="1">
    <citation type="submission" date="2017-04" db="EMBL/GenBank/DDBJ databases">
        <title>Presence of VIM-2 positive Pseudomonas species in chickens and their surrounding environment.</title>
        <authorList>
            <person name="Zhang R."/>
        </authorList>
    </citation>
    <scope>NUCLEOTIDE SEQUENCE [LARGE SCALE GENOMIC DNA]</scope>
    <source>
        <strain evidence="1 2">DZ-C18</strain>
    </source>
</reference>
<name>A0A1X1A6R7_PSEPU</name>
<gene>
    <name evidence="1" type="ORF">B7H17_00590</name>
</gene>
<sequence length="70" mass="7516">MNTGNGPAFYFEQAFKLNTDRRSMRPCPTVEPQAAIAGQARSHRIFTALKHSAFPVGAGLSHDCVGTANP</sequence>
<comment type="caution">
    <text evidence="1">The sequence shown here is derived from an EMBL/GenBank/DDBJ whole genome shotgun (WGS) entry which is preliminary data.</text>
</comment>
<dbReference type="Proteomes" id="UP000193675">
    <property type="component" value="Unassembled WGS sequence"/>
</dbReference>
<evidence type="ECO:0000313" key="2">
    <source>
        <dbReference type="Proteomes" id="UP000193675"/>
    </source>
</evidence>
<accession>A0A1X1A6R7</accession>
<protein>
    <submittedName>
        <fullName evidence="1">Uncharacterized protein</fullName>
    </submittedName>
</protein>
<dbReference type="EMBL" id="NBWC01000002">
    <property type="protein sequence ID" value="ORL67588.1"/>
    <property type="molecule type" value="Genomic_DNA"/>
</dbReference>